<protein>
    <submittedName>
        <fullName evidence="3">Uncharacterized protein</fullName>
    </submittedName>
</protein>
<gene>
    <name evidence="2" type="ORF">EGYM00392_LOCUS34842</name>
    <name evidence="3" type="ORF">EGYM00392_LOCUS34844</name>
</gene>
<reference evidence="3" key="1">
    <citation type="submission" date="2021-01" db="EMBL/GenBank/DDBJ databases">
        <authorList>
            <person name="Corre E."/>
            <person name="Pelletier E."/>
            <person name="Niang G."/>
            <person name="Scheremetjew M."/>
            <person name="Finn R."/>
            <person name="Kale V."/>
            <person name="Holt S."/>
            <person name="Cochrane G."/>
            <person name="Meng A."/>
            <person name="Brown T."/>
            <person name="Cohen L."/>
        </authorList>
    </citation>
    <scope>NUCLEOTIDE SEQUENCE</scope>
    <source>
        <strain evidence="3">NIES-381</strain>
    </source>
</reference>
<organism evidence="3">
    <name type="scientific">Eutreptiella gymnastica</name>
    <dbReference type="NCBI Taxonomy" id="73025"/>
    <lineage>
        <taxon>Eukaryota</taxon>
        <taxon>Discoba</taxon>
        <taxon>Euglenozoa</taxon>
        <taxon>Euglenida</taxon>
        <taxon>Spirocuta</taxon>
        <taxon>Euglenophyceae</taxon>
        <taxon>Eutreptiales</taxon>
        <taxon>Eutreptiaceae</taxon>
        <taxon>Eutreptiella</taxon>
    </lineage>
</organism>
<sequence>MIVHQFLAPQQELGLYGWLQRFWRLSFTHNQQPLNLGGWPLALFETFHRGTYIFGLIVRLLPPNQCLHCFSPCLCPCGAYFVSNLWRTVEVLQKGQGKEESMASNGQGVTSPQSKMQVPQ</sequence>
<name>A0A6U8G2Q3_9EUGL</name>
<evidence type="ECO:0000313" key="3">
    <source>
        <dbReference type="EMBL" id="CAD9023719.1"/>
    </source>
</evidence>
<dbReference type="AlphaFoldDB" id="A0A6U8G2Q3"/>
<dbReference type="EMBL" id="HBGA01093291">
    <property type="protein sequence ID" value="CAD9023717.1"/>
    <property type="molecule type" value="Transcribed_RNA"/>
</dbReference>
<accession>A0A6U8G2Q3</accession>
<feature type="compositionally biased region" description="Polar residues" evidence="1">
    <location>
        <begin position="102"/>
        <end position="120"/>
    </location>
</feature>
<dbReference type="EMBL" id="HBGA01093294">
    <property type="protein sequence ID" value="CAD9023719.1"/>
    <property type="molecule type" value="Transcribed_RNA"/>
</dbReference>
<feature type="region of interest" description="Disordered" evidence="1">
    <location>
        <begin position="97"/>
        <end position="120"/>
    </location>
</feature>
<proteinExistence type="predicted"/>
<evidence type="ECO:0000313" key="2">
    <source>
        <dbReference type="EMBL" id="CAD9023717.1"/>
    </source>
</evidence>
<evidence type="ECO:0000256" key="1">
    <source>
        <dbReference type="SAM" id="MobiDB-lite"/>
    </source>
</evidence>